<dbReference type="AlphaFoldDB" id="A0A9W5W7J3"/>
<dbReference type="GO" id="GO:0004176">
    <property type="term" value="F:ATP-dependent peptidase activity"/>
    <property type="evidence" value="ECO:0007669"/>
    <property type="project" value="InterPro"/>
</dbReference>
<dbReference type="Pfam" id="PF05362">
    <property type="entry name" value="Lon_C"/>
    <property type="match status" value="1"/>
</dbReference>
<keyword evidence="4" id="KW-1185">Reference proteome</keyword>
<feature type="transmembrane region" description="Helical" evidence="1">
    <location>
        <begin position="100"/>
        <end position="120"/>
    </location>
</feature>
<feature type="transmembrane region" description="Helical" evidence="1">
    <location>
        <begin position="69"/>
        <end position="88"/>
    </location>
</feature>
<feature type="transmembrane region" description="Helical" evidence="1">
    <location>
        <begin position="29"/>
        <end position="49"/>
    </location>
</feature>
<dbReference type="InterPro" id="IPR020568">
    <property type="entry name" value="Ribosomal_Su5_D2-typ_SF"/>
</dbReference>
<organism evidence="3 4">
    <name type="scientific">Paenibacillus darwinianus</name>
    <dbReference type="NCBI Taxonomy" id="1380763"/>
    <lineage>
        <taxon>Bacteria</taxon>
        <taxon>Bacillati</taxon>
        <taxon>Bacillota</taxon>
        <taxon>Bacilli</taxon>
        <taxon>Bacillales</taxon>
        <taxon>Paenibacillaceae</taxon>
        <taxon>Paenibacillus</taxon>
    </lineage>
</organism>
<proteinExistence type="predicted"/>
<dbReference type="OrthoDB" id="2195098at2"/>
<dbReference type="EMBL" id="JFHU01000130">
    <property type="protein sequence ID" value="EXX88267.1"/>
    <property type="molecule type" value="Genomic_DNA"/>
</dbReference>
<dbReference type="SUPFAM" id="SSF50156">
    <property type="entry name" value="PDZ domain-like"/>
    <property type="match status" value="1"/>
</dbReference>
<dbReference type="GO" id="GO:0004252">
    <property type="term" value="F:serine-type endopeptidase activity"/>
    <property type="evidence" value="ECO:0007669"/>
    <property type="project" value="InterPro"/>
</dbReference>
<evidence type="ECO:0000313" key="3">
    <source>
        <dbReference type="EMBL" id="EXX88267.1"/>
    </source>
</evidence>
<dbReference type="SUPFAM" id="SSF54211">
    <property type="entry name" value="Ribosomal protein S5 domain 2-like"/>
    <property type="match status" value="1"/>
</dbReference>
<evidence type="ECO:0000259" key="2">
    <source>
        <dbReference type="PROSITE" id="PS50106"/>
    </source>
</evidence>
<dbReference type="InterPro" id="IPR014721">
    <property type="entry name" value="Ribsml_uS5_D2-typ_fold_subgr"/>
</dbReference>
<dbReference type="PROSITE" id="PS50106">
    <property type="entry name" value="PDZ"/>
    <property type="match status" value="1"/>
</dbReference>
<comment type="caution">
    <text evidence="3">The sequence shown here is derived from an EMBL/GenBank/DDBJ whole genome shotgun (WGS) entry which is preliminary data.</text>
</comment>
<reference evidence="3 4" key="1">
    <citation type="submission" date="2014-02" db="EMBL/GenBank/DDBJ databases">
        <title>Genome sequence of Paenibacillus darwinianus reveals adaptive mechanisms for survival in Antarctic soils.</title>
        <authorList>
            <person name="Dsouza M."/>
            <person name="Taylor M.W."/>
            <person name="Turner S.J."/>
            <person name="Aislabie J."/>
        </authorList>
    </citation>
    <scope>NUCLEOTIDE SEQUENCE [LARGE SCALE GENOMIC DNA]</scope>
    <source>
        <strain evidence="3 4">CE1</strain>
    </source>
</reference>
<sequence>MKEQRQRFRRFRRLRQHLKLSARPGWREYLYLGGMAVAFMLFILGELVWLPDPVRLPGGPRWIDVLNVLVYMLAVVPAMWAISAWACTGEMLRSRRPLRGAARSLAVLLLSLAAVAAIVTFRPEPIRLTVTAGLFGAAWMAVFLDLAYTERHLSRRSRLTMSAFGVSVIVLGLLFWPTNYMVTYPGLTVDMNRYARAAGGTVQGSIDGVLVFERPAFPADFLYAKLFPHYRFEPIEELGMPLGEYDELVRTMKTDADAAGSAIAFQRTGSGLGIIAQGVRITGIEQGSPASGVLRAGDIITGMSGKPVLSIVDLTDRMMNVLPGVSLALTVMRDGKEITIAVRTRAAKEQPERAVFGVRIQNVLVPDVVGEVKFRKYLVHEGGPSHGAMLALALIDQLTPGGVTNGLRVAGTGTIGPEGVVGPVGGVEQKAYTVYRSGADVFFVPQGLEDEAKLGAPQLNVVPVETLDDIINWLQKRVKS</sequence>
<feature type="domain" description="PDZ" evidence="2">
    <location>
        <begin position="262"/>
        <end position="333"/>
    </location>
</feature>
<feature type="transmembrane region" description="Helical" evidence="1">
    <location>
        <begin position="159"/>
        <end position="176"/>
    </location>
</feature>
<keyword evidence="1" id="KW-0472">Membrane</keyword>
<name>A0A9W5W7J3_9BACL</name>
<dbReference type="Gene3D" id="3.30.230.10">
    <property type="match status" value="1"/>
</dbReference>
<dbReference type="GO" id="GO:0006508">
    <property type="term" value="P:proteolysis"/>
    <property type="evidence" value="ECO:0007669"/>
    <property type="project" value="InterPro"/>
</dbReference>
<dbReference type="RefSeq" id="WP_036581030.1">
    <property type="nucleotide sequence ID" value="NZ_KK082147.1"/>
</dbReference>
<dbReference type="Proteomes" id="UP000053750">
    <property type="component" value="Unassembled WGS sequence"/>
</dbReference>
<dbReference type="InterPro" id="IPR001478">
    <property type="entry name" value="PDZ"/>
</dbReference>
<dbReference type="InterPro" id="IPR008269">
    <property type="entry name" value="Lon_proteolytic"/>
</dbReference>
<accession>A0A9W5W7J3</accession>
<keyword evidence="1" id="KW-0812">Transmembrane</keyword>
<dbReference type="InterPro" id="IPR036034">
    <property type="entry name" value="PDZ_sf"/>
</dbReference>
<gene>
    <name evidence="3" type="ORF">BG53_02305</name>
</gene>
<evidence type="ECO:0000313" key="4">
    <source>
        <dbReference type="Proteomes" id="UP000053750"/>
    </source>
</evidence>
<protein>
    <recommendedName>
        <fullName evidence="2">PDZ domain-containing protein</fullName>
    </recommendedName>
</protein>
<dbReference type="SMART" id="SM00228">
    <property type="entry name" value="PDZ"/>
    <property type="match status" value="1"/>
</dbReference>
<evidence type="ECO:0000256" key="1">
    <source>
        <dbReference type="SAM" id="Phobius"/>
    </source>
</evidence>
<keyword evidence="1" id="KW-1133">Transmembrane helix</keyword>
<feature type="transmembrane region" description="Helical" evidence="1">
    <location>
        <begin position="126"/>
        <end position="147"/>
    </location>
</feature>
<dbReference type="Pfam" id="PF13180">
    <property type="entry name" value="PDZ_2"/>
    <property type="match status" value="1"/>
</dbReference>